<evidence type="ECO:0000313" key="2">
    <source>
        <dbReference type="Proteomes" id="UP000005467"/>
    </source>
</evidence>
<gene>
    <name evidence="1" type="ORF">HMPREF0027_0957</name>
</gene>
<dbReference type="EMBL" id="AEVG01000063">
    <property type="protein sequence ID" value="EFX91976.1"/>
    <property type="molecule type" value="Genomic_DNA"/>
</dbReference>
<dbReference type="HOGENOM" id="CLU_3148573_0_0_6"/>
<comment type="caution">
    <text evidence="1">The sequence shown here is derived from an EMBL/GenBank/DDBJ whole genome shotgun (WGS) entry which is preliminary data.</text>
</comment>
<name>E8KGJ0_9PAST</name>
<proteinExistence type="predicted"/>
<dbReference type="Proteomes" id="UP000005467">
    <property type="component" value="Unassembled WGS sequence"/>
</dbReference>
<dbReference type="RefSeq" id="WP_005622542.1">
    <property type="nucleotide sequence ID" value="NZ_GL831080.1"/>
</dbReference>
<reference evidence="1 2" key="1">
    <citation type="submission" date="2011-01" db="EMBL/GenBank/DDBJ databases">
        <authorList>
            <person name="Muzny D."/>
            <person name="Qin X."/>
            <person name="Deng J."/>
            <person name="Jiang H."/>
            <person name="Liu Y."/>
            <person name="Qu J."/>
            <person name="Song X.-Z."/>
            <person name="Zhang L."/>
            <person name="Thornton R."/>
            <person name="Coyle M."/>
            <person name="Francisco L."/>
            <person name="Jackson L."/>
            <person name="Javaid M."/>
            <person name="Korchina V."/>
            <person name="Kovar C."/>
            <person name="Mata R."/>
            <person name="Mathew T."/>
            <person name="Ngo R."/>
            <person name="Nguyen L."/>
            <person name="Nguyen N."/>
            <person name="Okwuonu G."/>
            <person name="Ongeri F."/>
            <person name="Pham C."/>
            <person name="Simmons D."/>
            <person name="Wilczek-Boney K."/>
            <person name="Hale W."/>
            <person name="Jakkamsetti A."/>
            <person name="Pham P."/>
            <person name="Ruth R."/>
            <person name="San Lucas F."/>
            <person name="Warren J."/>
            <person name="Zhang J."/>
            <person name="Zhao Z."/>
            <person name="Zhou C."/>
            <person name="Zhu D."/>
            <person name="Lee S."/>
            <person name="Bess C."/>
            <person name="Blankenburg K."/>
            <person name="Forbes L."/>
            <person name="Fu Q."/>
            <person name="Gubbala S."/>
            <person name="Hirani K."/>
            <person name="Jayaseelan J.C."/>
            <person name="Lara F."/>
            <person name="Munidasa M."/>
            <person name="Palculict T."/>
            <person name="Patil S."/>
            <person name="Pu L.-L."/>
            <person name="Saada N."/>
            <person name="Tang L."/>
            <person name="Weissenberger G."/>
            <person name="Zhu Y."/>
            <person name="Hemphill L."/>
            <person name="Shang Y."/>
            <person name="Youmans B."/>
            <person name="Ayvaz T."/>
            <person name="Ross M."/>
            <person name="Santibanez J."/>
            <person name="Aqrawi P."/>
            <person name="Gross S."/>
            <person name="Joshi V."/>
            <person name="Fowler G."/>
            <person name="Nazareth L."/>
            <person name="Reid J."/>
            <person name="Worley K."/>
            <person name="Petrosino J."/>
            <person name="Highlander S."/>
            <person name="Gibbs R."/>
        </authorList>
    </citation>
    <scope>NUCLEOTIDE SEQUENCE [LARGE SCALE GENOMIC DNA]</scope>
    <source>
        <strain evidence="1 2">ATCC 25976</strain>
    </source>
</reference>
<organism evidence="1 2">
    <name type="scientific">Actinobacillus ureae ATCC 25976</name>
    <dbReference type="NCBI Taxonomy" id="887324"/>
    <lineage>
        <taxon>Bacteria</taxon>
        <taxon>Pseudomonadati</taxon>
        <taxon>Pseudomonadota</taxon>
        <taxon>Gammaproteobacteria</taxon>
        <taxon>Pasteurellales</taxon>
        <taxon>Pasteurellaceae</taxon>
        <taxon>Actinobacillus</taxon>
    </lineage>
</organism>
<sequence>MTTQLVSQPPNQIRQTALASLISGQHLLNKSYLATLAQNVPMMLTQSE</sequence>
<evidence type="ECO:0000313" key="1">
    <source>
        <dbReference type="EMBL" id="EFX91976.1"/>
    </source>
</evidence>
<keyword evidence="2" id="KW-1185">Reference proteome</keyword>
<accession>E8KGJ0</accession>
<protein>
    <submittedName>
        <fullName evidence="1">Uncharacterized protein</fullName>
    </submittedName>
</protein>
<dbReference type="AlphaFoldDB" id="E8KGJ0"/>